<dbReference type="GO" id="GO:0016020">
    <property type="term" value="C:membrane"/>
    <property type="evidence" value="ECO:0007669"/>
    <property type="project" value="UniProtKB-SubCell"/>
</dbReference>
<dbReference type="PROSITE" id="PS00379">
    <property type="entry name" value="CDP_ALCOHOL_P_TRANSF"/>
    <property type="match status" value="1"/>
</dbReference>
<dbReference type="EMBL" id="OCMU01000001">
    <property type="protein sequence ID" value="SOD16565.1"/>
    <property type="molecule type" value="Genomic_DNA"/>
</dbReference>
<dbReference type="Proteomes" id="UP000219335">
    <property type="component" value="Unassembled WGS sequence"/>
</dbReference>
<dbReference type="EMBL" id="QAOL01000016">
    <property type="protein sequence ID" value="PTQ84835.1"/>
    <property type="molecule type" value="Genomic_DNA"/>
</dbReference>
<evidence type="ECO:0000256" key="8">
    <source>
        <dbReference type="ARBA" id="ARBA00023136"/>
    </source>
</evidence>
<dbReference type="AlphaFoldDB" id="A0A0S3AFQ7"/>
<dbReference type="InterPro" id="IPR050324">
    <property type="entry name" value="CDP-alcohol_PTase-I"/>
</dbReference>
<proteinExistence type="inferred from homology"/>
<dbReference type="Proteomes" id="UP000182882">
    <property type="component" value="Unassembled WGS sequence"/>
</dbReference>
<dbReference type="InterPro" id="IPR043130">
    <property type="entry name" value="CDP-OH_PTrfase_TM_dom"/>
</dbReference>
<dbReference type="InterPro" id="IPR048254">
    <property type="entry name" value="CDP_ALCOHOL_P_TRANSF_CS"/>
</dbReference>
<comment type="subcellular location">
    <subcellularLocation>
        <location evidence="1">Membrane</location>
        <topology evidence="1">Multi-pass membrane protein</topology>
    </subcellularLocation>
</comment>
<dbReference type="GO" id="GO:0016780">
    <property type="term" value="F:phosphotransferase activity, for other substituted phosphate groups"/>
    <property type="evidence" value="ECO:0007669"/>
    <property type="project" value="InterPro"/>
</dbReference>
<feature type="transmembrane region" description="Helical" evidence="12">
    <location>
        <begin position="36"/>
        <end position="55"/>
    </location>
</feature>
<evidence type="ECO:0000313" key="13">
    <source>
        <dbReference type="EMBL" id="PTQ84835.1"/>
    </source>
</evidence>
<evidence type="ECO:0000313" key="17">
    <source>
        <dbReference type="Proteomes" id="UP000219335"/>
    </source>
</evidence>
<dbReference type="PANTHER" id="PTHR14269:SF11">
    <property type="entry name" value="CDP-DIACYLGLYCEROL--GLYCEROL-3-PHOSPHATE 3-PHOSPHATIDYLTRANSFERASE"/>
    <property type="match status" value="1"/>
</dbReference>
<keyword evidence="6 12" id="KW-1133">Transmembrane helix</keyword>
<evidence type="ECO:0000256" key="11">
    <source>
        <dbReference type="RuleBase" id="RU003750"/>
    </source>
</evidence>
<dbReference type="Gene3D" id="1.20.120.1760">
    <property type="match status" value="1"/>
</dbReference>
<dbReference type="Proteomes" id="UP000244110">
    <property type="component" value="Unassembled WGS sequence"/>
</dbReference>
<dbReference type="GO" id="GO:0046474">
    <property type="term" value="P:glycerophospholipid biosynthetic process"/>
    <property type="evidence" value="ECO:0007669"/>
    <property type="project" value="TreeGrafter"/>
</dbReference>
<dbReference type="Pfam" id="PF01066">
    <property type="entry name" value="CDP-OH_P_transf"/>
    <property type="match status" value="1"/>
</dbReference>
<reference evidence="15 17" key="3">
    <citation type="submission" date="2017-09" db="EMBL/GenBank/DDBJ databases">
        <authorList>
            <person name="Ehlers B."/>
            <person name="Leendertz F.H."/>
        </authorList>
    </citation>
    <scope>NUCLEOTIDE SEQUENCE [LARGE SCALE GENOMIC DNA]</scope>
    <source>
        <strain evidence="15 17">Nm42</strain>
    </source>
</reference>
<reference evidence="14" key="1">
    <citation type="submission" date="2016-10" db="EMBL/GenBank/DDBJ databases">
        <authorList>
            <person name="de Groot N.N."/>
        </authorList>
    </citation>
    <scope>NUCLEOTIDE SEQUENCE [LARGE SCALE GENOMIC DNA]</scope>
    <source>
        <strain evidence="14">Nm10</strain>
    </source>
</reference>
<reference evidence="16" key="2">
    <citation type="submission" date="2016-10" db="EMBL/GenBank/DDBJ databases">
        <authorList>
            <person name="Varghese N."/>
            <person name="Submissions S."/>
        </authorList>
    </citation>
    <scope>NUCLEOTIDE SEQUENCE [LARGE SCALE GENOMIC DNA]</scope>
    <source>
        <strain evidence="16">Nm10</strain>
    </source>
</reference>
<dbReference type="EMBL" id="FNLN01000012">
    <property type="protein sequence ID" value="SDT94071.1"/>
    <property type="molecule type" value="Genomic_DNA"/>
</dbReference>
<evidence type="ECO:0000256" key="7">
    <source>
        <dbReference type="ARBA" id="ARBA00023098"/>
    </source>
</evidence>
<dbReference type="InterPro" id="IPR000462">
    <property type="entry name" value="CDP-OH_P_trans"/>
</dbReference>
<evidence type="ECO:0000256" key="10">
    <source>
        <dbReference type="ARBA" id="ARBA00023264"/>
    </source>
</evidence>
<evidence type="ECO:0000256" key="9">
    <source>
        <dbReference type="ARBA" id="ARBA00023209"/>
    </source>
</evidence>
<evidence type="ECO:0000256" key="5">
    <source>
        <dbReference type="ARBA" id="ARBA00022692"/>
    </source>
</evidence>
<feature type="transmembrane region" description="Helical" evidence="12">
    <location>
        <begin position="12"/>
        <end position="30"/>
    </location>
</feature>
<protein>
    <submittedName>
        <fullName evidence="13">CDP-diacylglycerol--glycerol-3-phosphate 3-phosphatidyltransferase</fullName>
    </submittedName>
</protein>
<name>A0A0S3AFQ7_9PROT</name>
<evidence type="ECO:0000256" key="4">
    <source>
        <dbReference type="ARBA" id="ARBA00022679"/>
    </source>
</evidence>
<organism evidence="13 18">
    <name type="scientific">Nitrosomonas ureae</name>
    <dbReference type="NCBI Taxonomy" id="44577"/>
    <lineage>
        <taxon>Bacteria</taxon>
        <taxon>Pseudomonadati</taxon>
        <taxon>Pseudomonadota</taxon>
        <taxon>Betaproteobacteria</taxon>
        <taxon>Nitrosomonadales</taxon>
        <taxon>Nitrosomonadaceae</taxon>
        <taxon>Nitrosomonas</taxon>
    </lineage>
</organism>
<evidence type="ECO:0000256" key="1">
    <source>
        <dbReference type="ARBA" id="ARBA00004141"/>
    </source>
</evidence>
<evidence type="ECO:0000313" key="16">
    <source>
        <dbReference type="Proteomes" id="UP000182882"/>
    </source>
</evidence>
<evidence type="ECO:0000313" key="15">
    <source>
        <dbReference type="EMBL" id="SOD16565.1"/>
    </source>
</evidence>
<keyword evidence="3" id="KW-0444">Lipid biosynthesis</keyword>
<keyword evidence="4 11" id="KW-0808">Transferase</keyword>
<evidence type="ECO:0000256" key="6">
    <source>
        <dbReference type="ARBA" id="ARBA00022989"/>
    </source>
</evidence>
<gene>
    <name evidence="13" type="ORF">C8R28_101637</name>
    <name evidence="14" type="ORF">SAMN05216406_11249</name>
    <name evidence="15" type="ORF">SAMN06297164_0636</name>
</gene>
<keyword evidence="10" id="KW-1208">Phospholipid metabolism</keyword>
<evidence type="ECO:0000256" key="12">
    <source>
        <dbReference type="SAM" id="Phobius"/>
    </source>
</evidence>
<dbReference type="RefSeq" id="WP_062557645.1">
    <property type="nucleotide sequence ID" value="NZ_CP013341.1"/>
</dbReference>
<dbReference type="PANTHER" id="PTHR14269">
    <property type="entry name" value="CDP-DIACYLGLYCEROL--GLYCEROL-3-PHOSPHATE 3-PHOSPHATIDYLTRANSFERASE-RELATED"/>
    <property type="match status" value="1"/>
</dbReference>
<dbReference type="KEGG" id="nur:ATY38_00965"/>
<keyword evidence="16" id="KW-1185">Reference proteome</keyword>
<comment type="similarity">
    <text evidence="2 11">Belongs to the CDP-alcohol phosphatidyltransferase class-I family.</text>
</comment>
<evidence type="ECO:0000256" key="3">
    <source>
        <dbReference type="ARBA" id="ARBA00022516"/>
    </source>
</evidence>
<feature type="transmembrane region" description="Helical" evidence="12">
    <location>
        <begin position="75"/>
        <end position="92"/>
    </location>
</feature>
<sequence>MDNAKEQIVNLPNLISVIRILLAPVMFYFAFKQQSYWFFGVLLLAIFTDVLDGLLARTLNQATTLGSRLDSWGDFIIYSTMAICAWILWPDIMLRERFYFITIVLSFTLPVLVGLIKFHTIISYHTWSVKLAVAITTISYILLFAEILDWPFRIATLFCIYAAIEEIAITLLIRRQRVNVKTVWQILRNNHNTHNSM</sequence>
<feature type="transmembrane region" description="Helical" evidence="12">
    <location>
        <begin position="98"/>
        <end position="116"/>
    </location>
</feature>
<feature type="transmembrane region" description="Helical" evidence="12">
    <location>
        <begin position="154"/>
        <end position="173"/>
    </location>
</feature>
<keyword evidence="8 12" id="KW-0472">Membrane</keyword>
<evidence type="ECO:0000313" key="14">
    <source>
        <dbReference type="EMBL" id="SDT94071.1"/>
    </source>
</evidence>
<feature type="transmembrane region" description="Helical" evidence="12">
    <location>
        <begin position="128"/>
        <end position="148"/>
    </location>
</feature>
<reference evidence="13 18" key="4">
    <citation type="submission" date="2018-04" db="EMBL/GenBank/DDBJ databases">
        <title>Active sludge and wastewater microbial communities from Klosterneuburg, Austria.</title>
        <authorList>
            <person name="Wagner M."/>
        </authorList>
    </citation>
    <scope>NUCLEOTIDE SEQUENCE [LARGE SCALE GENOMIC DNA]</scope>
    <source>
        <strain evidence="13 18">Nm4</strain>
    </source>
</reference>
<accession>A0A0S3AFQ7</accession>
<keyword evidence="5 12" id="KW-0812">Transmembrane</keyword>
<evidence type="ECO:0000256" key="2">
    <source>
        <dbReference type="ARBA" id="ARBA00010441"/>
    </source>
</evidence>
<evidence type="ECO:0000313" key="18">
    <source>
        <dbReference type="Proteomes" id="UP000244110"/>
    </source>
</evidence>
<keyword evidence="7" id="KW-0443">Lipid metabolism</keyword>
<keyword evidence="9" id="KW-0594">Phospholipid biosynthesis</keyword>